<comment type="caution">
    <text evidence="3">The sequence shown here is derived from an EMBL/GenBank/DDBJ whole genome shotgun (WGS) entry which is preliminary data.</text>
</comment>
<feature type="transmembrane region" description="Helical" evidence="2">
    <location>
        <begin position="93"/>
        <end position="116"/>
    </location>
</feature>
<sequence>DKPCNFRCRGTGAPGRRSLRSAETSGTGIEMASPSREDSSDTETGGTPGPGSEEWPDDALQGRNNRDWCRFWVWAFLTAQLHPTPGRNHKPALVLWICASMYQLIMACAVVFLLVLDSTTQVTVTTDAYWWCELVLTFVWSIEYLLRLWSCVENSAIVPASDLRRCGVRVKAALHPLMLVDLVSLASLVIDLQIDSNQLRGFGALRMLRVFTLLRLERDWRICNPLIQVLVKESKLLGGAVAIALTLLVCVSDRSKLLVHGRDIAYAGTLRRAMRSVKV</sequence>
<feature type="transmembrane region" description="Helical" evidence="2">
    <location>
        <begin position="172"/>
        <end position="190"/>
    </location>
</feature>
<feature type="compositionally biased region" description="Low complexity" evidence="1">
    <location>
        <begin position="42"/>
        <end position="53"/>
    </location>
</feature>
<dbReference type="Gene3D" id="1.10.287.70">
    <property type="match status" value="1"/>
</dbReference>
<protein>
    <submittedName>
        <fullName evidence="3">KCNQ2 protein</fullName>
    </submittedName>
</protein>
<proteinExistence type="predicted"/>
<keyword evidence="2" id="KW-1133">Transmembrane helix</keyword>
<name>A0A812TBE1_9DINO</name>
<organism evidence="3 4">
    <name type="scientific">Symbiodinium necroappetens</name>
    <dbReference type="NCBI Taxonomy" id="1628268"/>
    <lineage>
        <taxon>Eukaryota</taxon>
        <taxon>Sar</taxon>
        <taxon>Alveolata</taxon>
        <taxon>Dinophyceae</taxon>
        <taxon>Suessiales</taxon>
        <taxon>Symbiodiniaceae</taxon>
        <taxon>Symbiodinium</taxon>
    </lineage>
</organism>
<evidence type="ECO:0000313" key="4">
    <source>
        <dbReference type="Proteomes" id="UP000601435"/>
    </source>
</evidence>
<dbReference type="GO" id="GO:0005216">
    <property type="term" value="F:monoatomic ion channel activity"/>
    <property type="evidence" value="ECO:0007669"/>
    <property type="project" value="InterPro"/>
</dbReference>
<keyword evidence="2" id="KW-0812">Transmembrane</keyword>
<accession>A0A812TBE1</accession>
<evidence type="ECO:0000256" key="1">
    <source>
        <dbReference type="SAM" id="MobiDB-lite"/>
    </source>
</evidence>
<dbReference type="GO" id="GO:0016020">
    <property type="term" value="C:membrane"/>
    <property type="evidence" value="ECO:0007669"/>
    <property type="project" value="UniProtKB-SubCell"/>
</dbReference>
<dbReference type="Proteomes" id="UP000601435">
    <property type="component" value="Unassembled WGS sequence"/>
</dbReference>
<evidence type="ECO:0000256" key="2">
    <source>
        <dbReference type="SAM" id="Phobius"/>
    </source>
</evidence>
<keyword evidence="2" id="KW-0472">Membrane</keyword>
<dbReference type="AlphaFoldDB" id="A0A812TBE1"/>
<dbReference type="OrthoDB" id="312411at2759"/>
<feature type="transmembrane region" description="Helical" evidence="2">
    <location>
        <begin position="128"/>
        <end position="146"/>
    </location>
</feature>
<dbReference type="SUPFAM" id="SSF81324">
    <property type="entry name" value="Voltage-gated potassium channels"/>
    <property type="match status" value="1"/>
</dbReference>
<feature type="region of interest" description="Disordered" evidence="1">
    <location>
        <begin position="1"/>
        <end position="58"/>
    </location>
</feature>
<keyword evidence="4" id="KW-1185">Reference proteome</keyword>
<evidence type="ECO:0000313" key="3">
    <source>
        <dbReference type="EMBL" id="CAE7514565.1"/>
    </source>
</evidence>
<feature type="non-terminal residue" evidence="3">
    <location>
        <position position="1"/>
    </location>
</feature>
<reference evidence="3" key="1">
    <citation type="submission" date="2021-02" db="EMBL/GenBank/DDBJ databases">
        <authorList>
            <person name="Dougan E. K."/>
            <person name="Rhodes N."/>
            <person name="Thang M."/>
            <person name="Chan C."/>
        </authorList>
    </citation>
    <scope>NUCLEOTIDE SEQUENCE</scope>
</reference>
<gene>
    <name evidence="3" type="primary">KCNQ2</name>
    <name evidence="3" type="ORF">SNEC2469_LOCUS14706</name>
</gene>
<dbReference type="EMBL" id="CAJNJA010023675">
    <property type="protein sequence ID" value="CAE7514565.1"/>
    <property type="molecule type" value="Genomic_DNA"/>
</dbReference>